<keyword evidence="2" id="KW-1133">Transmembrane helix</keyword>
<dbReference type="Gene3D" id="1.20.1070.10">
    <property type="entry name" value="Rhodopsin 7-helix transmembrane proteins"/>
    <property type="match status" value="1"/>
</dbReference>
<proteinExistence type="predicted"/>
<keyword evidence="4" id="KW-1185">Reference proteome</keyword>
<organism evidence="5">
    <name type="scientific">Rodentolepis nana</name>
    <name type="common">Dwarf tapeworm</name>
    <name type="synonym">Hymenolepis nana</name>
    <dbReference type="NCBI Taxonomy" id="102285"/>
    <lineage>
        <taxon>Eukaryota</taxon>
        <taxon>Metazoa</taxon>
        <taxon>Spiralia</taxon>
        <taxon>Lophotrochozoa</taxon>
        <taxon>Platyhelminthes</taxon>
        <taxon>Cestoda</taxon>
        <taxon>Eucestoda</taxon>
        <taxon>Cyclophyllidea</taxon>
        <taxon>Hymenolepididae</taxon>
        <taxon>Rodentolepis</taxon>
    </lineage>
</organism>
<feature type="region of interest" description="Disordered" evidence="1">
    <location>
        <begin position="64"/>
        <end position="106"/>
    </location>
</feature>
<dbReference type="AlphaFoldDB" id="A0A0R3T3K7"/>
<dbReference type="EMBL" id="UZAE01000640">
    <property type="protein sequence ID" value="VDN97454.1"/>
    <property type="molecule type" value="Genomic_DNA"/>
</dbReference>
<feature type="transmembrane region" description="Helical" evidence="2">
    <location>
        <begin position="6"/>
        <end position="28"/>
    </location>
</feature>
<evidence type="ECO:0000256" key="1">
    <source>
        <dbReference type="SAM" id="MobiDB-lite"/>
    </source>
</evidence>
<keyword evidence="2" id="KW-0472">Membrane</keyword>
<accession>A0A0R3T3K7</accession>
<gene>
    <name evidence="3" type="ORF">HNAJ_LOCUS1595</name>
</gene>
<evidence type="ECO:0000313" key="4">
    <source>
        <dbReference type="Proteomes" id="UP000278807"/>
    </source>
</evidence>
<dbReference type="Proteomes" id="UP000278807">
    <property type="component" value="Unassembled WGS sequence"/>
</dbReference>
<evidence type="ECO:0000256" key="2">
    <source>
        <dbReference type="SAM" id="Phobius"/>
    </source>
</evidence>
<name>A0A0R3T3K7_RODNA</name>
<dbReference type="STRING" id="102285.A0A0R3T3K7"/>
<dbReference type="SUPFAM" id="SSF81321">
    <property type="entry name" value="Family A G protein-coupled receptor-like"/>
    <property type="match status" value="1"/>
</dbReference>
<evidence type="ECO:0000313" key="3">
    <source>
        <dbReference type="EMBL" id="VDN97454.1"/>
    </source>
</evidence>
<dbReference type="WBParaSite" id="HNAJ_0000159601-mRNA-1">
    <property type="protein sequence ID" value="HNAJ_0000159601-mRNA-1"/>
    <property type="gene ID" value="HNAJ_0000159601"/>
</dbReference>
<reference evidence="3 4" key="2">
    <citation type="submission" date="2018-11" db="EMBL/GenBank/DDBJ databases">
        <authorList>
            <consortium name="Pathogen Informatics"/>
        </authorList>
    </citation>
    <scope>NUCLEOTIDE SEQUENCE [LARGE SCALE GENOMIC DNA]</scope>
</reference>
<feature type="compositionally biased region" description="Polar residues" evidence="1">
    <location>
        <begin position="68"/>
        <end position="94"/>
    </location>
</feature>
<sequence length="106" mass="12472">MEYTIDVYFGFCLGYVNSTLNPLIYAIFNREFRRPFWELLTCHCLNINARLRERRYQHEYRPPLISLPTASSGGNPRPSISETPNLPRGRNSSYLLERRRSSTLTE</sequence>
<protein>
    <submittedName>
        <fullName evidence="5">G_PROTEIN_RECEP_F1_2 domain-containing protein</fullName>
    </submittedName>
</protein>
<evidence type="ECO:0000313" key="5">
    <source>
        <dbReference type="WBParaSite" id="HNAJ_0000159601-mRNA-1"/>
    </source>
</evidence>
<keyword evidence="2" id="KW-0812">Transmembrane</keyword>
<reference evidence="5" key="1">
    <citation type="submission" date="2017-02" db="UniProtKB">
        <authorList>
            <consortium name="WormBaseParasite"/>
        </authorList>
    </citation>
    <scope>IDENTIFICATION</scope>
</reference>
<dbReference type="OrthoDB" id="5951059at2759"/>